<sequence>HLVFLNHLDCFIFFFSFLFLLATMCWSVTVIILALSLSAVRSCLIISEVNCNNPNLDTSEFVELFALNGSSTSLNGHTLVFYNGNGNVAYRVVDLSGHSTDERGFFLIGSASLKPSPAIQLPPNSVQNGPDAIVLYGPSWVPVAEKGNVSAIGLLDAVVYTSPRAQGTAETLSRILTPGSAPYIEDDKFSAGDESIQRCWLSDNYYSFQNAAPTPGQPNICPPANPGHLWISRIQLSGGALTGPVDISVGKERGSMAVVVYNVQTNNVKTSVGFQASEPGNVSVNLDTTTLSDLDGWALAVYRGKAEDFQKGSLLTQLEPLDAFVCSGRVNAPSALLTETLIPGRKAFKLDSRFLGVSSYVTRCGTAHWARDPGVFQHQIQRPSESSHCNWYSTCPYSTAVNTTEEPSEPWSGVDGDFLISEVNTDSPGAAEDEEFIELWHPSGHRTSLGGIWVLLINGNDGKIYREIELDGYYTDNQGYFLIGSEKLKPHIALPANTIQNGPDAIAIYRSTSPPSIEEATVPKNGLLDGMVYRARSTDRAWDDLSKALTPGQIPLLEDTTSLQGDESLSRCALKRLNMNSFRVSSPTPLKDNNCPRPHKDLEIFEVGGLGGNLFVELLGPPLAPLDGLVIVMYELSTARHVIPLEGNLRSNGLFLMRNDSGADQSLPAVKSLGAVWLCYGLPTVCSSESKVQDLLVLSNSSSLRPFLHGVTYRVVHPVASHMTTYSIHTGMERGSQIPWQDDCYMVLKSTPKPGTHKKMEDAGWLRKNQKALQRFITDPLLTDIVNHMRKVDELSAQGAGIIKEAGSLEDKVHALIELLFRGDPQGTALQAYLKNSHPDEYNLITFHDVVVQQHKDSLLRQVREDNEIVSSNQTSDPALLLVDGVPDLQQREHDLIQVSVNRGVGPLHSRPLGLDKLFAPLTRVSTAPRVTLTIGVAGSGKTRLVHKFIHQWSSGKIFPELSLAIPIACWELSSFDRLSLERLLRLVVPYDNIDVILNSRICKVLLVFDGLEEFRSPLDFSETPVTSDPRRELPVSDLITNIIRGNLLPGASMWLLSRPGVGAKVPAGLVDRVTEIPPFLHAQIQDYIKYENLPENSYTQHEQSNLSDSQTQTPEDKPFQAWEHLQSQKPLLILCSVPCICRIVATTLSHLVGRALDDIHLPRTLTEIYTLYCWPHLSSTDPSGGSIRKPLGNLGRLAFYSLLRQRHTFLETELRTYGVDIPPAPGSLGYRLLRREQSWSSESVSWRFVHTSVQEFLGALFYYVSSRRGMFDLFSESSVSWPRIGFQNHYRAALQKTSTSSNGKLDLFMRFLSGLLSSAAGALLGGALGVSREEQVTQRTMAMTLLQNTVVASGGEAVSMRSVATVACLAELQQMEWIRSVEEDLTGCRLHGKLKGGVCTVLAYLLQVSESCANETQLSNCLDSASLKQLLPQLLYCSKLRMENNKFKDDAMELLGSLLSAKDCHIQSLSMADSSISSKGIKPLSRALLVNRTLTALDLHGNNIGTKGAKTLAEALKMNQVIVTVNLQSNQIEDDGARALAEVLQSNRKLITLNVQKNGVGPEGVKRIADALKKNQTLQELNVSGNHLGDLGALALAQALAVNHTLQTLSLRSNSVSDRGMKALTQALRYNKALTKLNLRENSIGVEGARAIARALQENHTLRELDLTANLLHDEGVKAIAAAVKVNRALTSLHLQWNFMKAGAAKALAQSLQDNKYIQLLDLQENALGDDGVVALAGSLKANSSLMVLYLQGVSAGEAGAVALAEALTVNQSLHTLDLRGNSIGMGGAKALSSALKSNRGLRSLNLQENSLGMDGAIFIATALRGNHQLTYI</sequence>
<keyword evidence="7" id="KW-1185">Reference proteome</keyword>
<accession>A0A8J4UB25</accession>
<keyword evidence="4" id="KW-1133">Transmembrane helix</keyword>
<feature type="transmembrane region" description="Helical" evidence="4">
    <location>
        <begin position="12"/>
        <end position="37"/>
    </location>
</feature>
<reference evidence="6" key="1">
    <citation type="submission" date="2020-07" db="EMBL/GenBank/DDBJ databases">
        <title>Clarias magur genome sequencing, assembly and annotation.</title>
        <authorList>
            <person name="Kushwaha B."/>
            <person name="Kumar R."/>
            <person name="Das P."/>
            <person name="Joshi C.G."/>
            <person name="Kumar D."/>
            <person name="Nagpure N.S."/>
            <person name="Pandey M."/>
            <person name="Agarwal S."/>
            <person name="Srivastava S."/>
            <person name="Singh M."/>
            <person name="Sahoo L."/>
            <person name="Jayasankar P."/>
            <person name="Meher P.K."/>
            <person name="Koringa P.G."/>
            <person name="Iquebal M.A."/>
            <person name="Das S.P."/>
            <person name="Bit A."/>
            <person name="Patnaik S."/>
            <person name="Patel N."/>
            <person name="Shah T.M."/>
            <person name="Hinsu A."/>
            <person name="Jena J.K."/>
        </authorList>
    </citation>
    <scope>NUCLEOTIDE SEQUENCE</scope>
    <source>
        <strain evidence="6">CIFAMagur01</strain>
        <tissue evidence="6">Testis</tissue>
    </source>
</reference>
<dbReference type="PANTHER" id="PTHR37397:SF1">
    <property type="entry name" value="LTD DOMAIN-CONTAINING PROTEIN"/>
    <property type="match status" value="1"/>
</dbReference>
<dbReference type="PROSITE" id="PS50837">
    <property type="entry name" value="NACHT"/>
    <property type="match status" value="1"/>
</dbReference>
<dbReference type="SMART" id="SM00368">
    <property type="entry name" value="LRR_RI"/>
    <property type="match status" value="14"/>
</dbReference>
<dbReference type="OrthoDB" id="120976at2759"/>
<dbReference type="Pfam" id="PF05729">
    <property type="entry name" value="NACHT"/>
    <property type="match status" value="1"/>
</dbReference>
<dbReference type="Pfam" id="PF13516">
    <property type="entry name" value="LRR_6"/>
    <property type="match status" value="9"/>
</dbReference>
<keyword evidence="2" id="KW-0547">Nucleotide-binding</keyword>
<gene>
    <name evidence="6" type="primary">nlrc3</name>
    <name evidence="6" type="ORF">DAT39_006330</name>
</gene>
<evidence type="ECO:0000259" key="5">
    <source>
        <dbReference type="PROSITE" id="PS50837"/>
    </source>
</evidence>
<evidence type="ECO:0000256" key="4">
    <source>
        <dbReference type="SAM" id="Phobius"/>
    </source>
</evidence>
<dbReference type="Pfam" id="PF17779">
    <property type="entry name" value="WHD_NOD2"/>
    <property type="match status" value="1"/>
</dbReference>
<dbReference type="PROSITE" id="PS51450">
    <property type="entry name" value="LRR"/>
    <property type="match status" value="1"/>
</dbReference>
<dbReference type="InterPro" id="IPR007111">
    <property type="entry name" value="NACHT_NTPase"/>
</dbReference>
<keyword evidence="1" id="KW-0677">Repeat</keyword>
<dbReference type="InterPro" id="IPR027417">
    <property type="entry name" value="P-loop_NTPase"/>
</dbReference>
<feature type="non-terminal residue" evidence="6">
    <location>
        <position position="1834"/>
    </location>
</feature>
<comment type="caution">
    <text evidence="6">The sequence shown here is derived from an EMBL/GenBank/DDBJ whole genome shotgun (WGS) entry which is preliminary data.</text>
</comment>
<protein>
    <submittedName>
        <fullName evidence="6">NLR family CARD domain-containing protein 3</fullName>
    </submittedName>
</protein>
<dbReference type="FunFam" id="3.80.10.10:FF:001349">
    <property type="entry name" value="NLR family CARD domain containing 3"/>
    <property type="match status" value="1"/>
</dbReference>
<name>A0A8J4UB25_CLAMG</name>
<dbReference type="InterPro" id="IPR001611">
    <property type="entry name" value="Leu-rich_rpt"/>
</dbReference>
<evidence type="ECO:0000256" key="3">
    <source>
        <dbReference type="ARBA" id="ARBA00022840"/>
    </source>
</evidence>
<keyword evidence="4" id="KW-0812">Transmembrane</keyword>
<evidence type="ECO:0000313" key="6">
    <source>
        <dbReference type="EMBL" id="KAF5903983.1"/>
    </source>
</evidence>
<keyword evidence="4" id="KW-0472">Membrane</keyword>
<evidence type="ECO:0000256" key="1">
    <source>
        <dbReference type="ARBA" id="ARBA00022737"/>
    </source>
</evidence>
<dbReference type="InterPro" id="IPR032675">
    <property type="entry name" value="LRR_dom_sf"/>
</dbReference>
<dbReference type="InterPro" id="IPR041075">
    <property type="entry name" value="NOD1/2_WH"/>
</dbReference>
<dbReference type="Proteomes" id="UP000727407">
    <property type="component" value="Unassembled WGS sequence"/>
</dbReference>
<keyword evidence="3" id="KW-0067">ATP-binding</keyword>
<dbReference type="PANTHER" id="PTHR37397">
    <property type="entry name" value="SI:CH211-183D21.1"/>
    <property type="match status" value="1"/>
</dbReference>
<dbReference type="InterPro" id="IPR041267">
    <property type="entry name" value="NLRP_HD2"/>
</dbReference>
<feature type="non-terminal residue" evidence="6">
    <location>
        <position position="1"/>
    </location>
</feature>
<dbReference type="Gene3D" id="3.80.10.10">
    <property type="entry name" value="Ribonuclease Inhibitor"/>
    <property type="match status" value="4"/>
</dbReference>
<dbReference type="GO" id="GO:0005524">
    <property type="term" value="F:ATP binding"/>
    <property type="evidence" value="ECO:0007669"/>
    <property type="project" value="UniProtKB-KW"/>
</dbReference>
<feature type="domain" description="NACHT" evidence="5">
    <location>
        <begin position="930"/>
        <end position="1061"/>
    </location>
</feature>
<dbReference type="Pfam" id="PF17776">
    <property type="entry name" value="NLRC4_HD2"/>
    <property type="match status" value="1"/>
</dbReference>
<dbReference type="CDD" id="cd00116">
    <property type="entry name" value="LRR_RI"/>
    <property type="match status" value="1"/>
</dbReference>
<dbReference type="EMBL" id="QNUK01000065">
    <property type="protein sequence ID" value="KAF5903983.1"/>
    <property type="molecule type" value="Genomic_DNA"/>
</dbReference>
<evidence type="ECO:0000313" key="7">
    <source>
        <dbReference type="Proteomes" id="UP000727407"/>
    </source>
</evidence>
<dbReference type="SUPFAM" id="SSF52047">
    <property type="entry name" value="RNI-like"/>
    <property type="match status" value="2"/>
</dbReference>
<organism evidence="6 7">
    <name type="scientific">Clarias magur</name>
    <name type="common">Asian catfish</name>
    <name type="synonym">Macropteronotus magur</name>
    <dbReference type="NCBI Taxonomy" id="1594786"/>
    <lineage>
        <taxon>Eukaryota</taxon>
        <taxon>Metazoa</taxon>
        <taxon>Chordata</taxon>
        <taxon>Craniata</taxon>
        <taxon>Vertebrata</taxon>
        <taxon>Euteleostomi</taxon>
        <taxon>Actinopterygii</taxon>
        <taxon>Neopterygii</taxon>
        <taxon>Teleostei</taxon>
        <taxon>Ostariophysi</taxon>
        <taxon>Siluriformes</taxon>
        <taxon>Clariidae</taxon>
        <taxon>Clarias</taxon>
    </lineage>
</organism>
<evidence type="ECO:0000256" key="2">
    <source>
        <dbReference type="ARBA" id="ARBA00022741"/>
    </source>
</evidence>
<dbReference type="Gene3D" id="3.40.50.300">
    <property type="entry name" value="P-loop containing nucleotide triphosphate hydrolases"/>
    <property type="match status" value="1"/>
</dbReference>
<proteinExistence type="predicted"/>